<evidence type="ECO:0000313" key="2">
    <source>
        <dbReference type="EMBL" id="CAE8715859.1"/>
    </source>
</evidence>
<evidence type="ECO:0000313" key="3">
    <source>
        <dbReference type="Proteomes" id="UP000626109"/>
    </source>
</evidence>
<gene>
    <name evidence="2" type="ORF">PGLA2088_LOCUS38805</name>
</gene>
<proteinExistence type="predicted"/>
<feature type="region of interest" description="Disordered" evidence="1">
    <location>
        <begin position="34"/>
        <end position="100"/>
    </location>
</feature>
<sequence length="100" mass="11873">MTLALLKCLSQKKIRKMRKSKMVSIQYIFNRMVEYMPDSDEEDEDEDEEEESEDEDESEEDDEDEDDLDPMTGEEREEGQRINLSWPSSCLDPSKVHFPF</sequence>
<dbReference type="AlphaFoldDB" id="A0A813KXY1"/>
<organism evidence="2 3">
    <name type="scientific">Polarella glacialis</name>
    <name type="common">Dinoflagellate</name>
    <dbReference type="NCBI Taxonomy" id="89957"/>
    <lineage>
        <taxon>Eukaryota</taxon>
        <taxon>Sar</taxon>
        <taxon>Alveolata</taxon>
        <taxon>Dinophyceae</taxon>
        <taxon>Suessiales</taxon>
        <taxon>Suessiaceae</taxon>
        <taxon>Polarella</taxon>
    </lineage>
</organism>
<accession>A0A813KXY1</accession>
<protein>
    <submittedName>
        <fullName evidence="2">Uncharacterized protein</fullName>
    </submittedName>
</protein>
<comment type="caution">
    <text evidence="2">The sequence shown here is derived from an EMBL/GenBank/DDBJ whole genome shotgun (WGS) entry which is preliminary data.</text>
</comment>
<reference evidence="2" key="1">
    <citation type="submission" date="2021-02" db="EMBL/GenBank/DDBJ databases">
        <authorList>
            <person name="Dougan E. K."/>
            <person name="Rhodes N."/>
            <person name="Thang M."/>
            <person name="Chan C."/>
        </authorList>
    </citation>
    <scope>NUCLEOTIDE SEQUENCE</scope>
</reference>
<dbReference type="Proteomes" id="UP000626109">
    <property type="component" value="Unassembled WGS sequence"/>
</dbReference>
<evidence type="ECO:0000256" key="1">
    <source>
        <dbReference type="SAM" id="MobiDB-lite"/>
    </source>
</evidence>
<name>A0A813KXY1_POLGL</name>
<feature type="compositionally biased region" description="Acidic residues" evidence="1">
    <location>
        <begin position="37"/>
        <end position="69"/>
    </location>
</feature>
<dbReference type="EMBL" id="CAJNNW010032875">
    <property type="protein sequence ID" value="CAE8715859.1"/>
    <property type="molecule type" value="Genomic_DNA"/>
</dbReference>